<dbReference type="GO" id="GO:0009522">
    <property type="term" value="C:photosystem I"/>
    <property type="evidence" value="ECO:0007669"/>
    <property type="project" value="UniProtKB-KW"/>
</dbReference>
<evidence type="ECO:0000256" key="2">
    <source>
        <dbReference type="ARBA" id="ARBA00022528"/>
    </source>
</evidence>
<keyword evidence="2 7" id="KW-0150">Chloroplast</keyword>
<dbReference type="GO" id="GO:0009523">
    <property type="term" value="C:photosystem II"/>
    <property type="evidence" value="ECO:0007669"/>
    <property type="project" value="UniProtKB-KW"/>
</dbReference>
<dbReference type="InterPro" id="IPR001344">
    <property type="entry name" value="Chloro_AB-bd_pln"/>
</dbReference>
<evidence type="ECO:0000256" key="7">
    <source>
        <dbReference type="RuleBase" id="RU363080"/>
    </source>
</evidence>
<feature type="binding site" evidence="6">
    <location>
        <position position="178"/>
    </location>
    <ligand>
        <name>chlorophyll a</name>
        <dbReference type="ChEBI" id="CHEBI:58416"/>
        <label>1</label>
    </ligand>
</feature>
<organism evidence="9">
    <name type="scientific">Auxenochlorella protothecoides</name>
    <name type="common">Green microalga</name>
    <name type="synonym">Chlorella protothecoides</name>
    <dbReference type="NCBI Taxonomy" id="3075"/>
    <lineage>
        <taxon>Eukaryota</taxon>
        <taxon>Viridiplantae</taxon>
        <taxon>Chlorophyta</taxon>
        <taxon>core chlorophytes</taxon>
        <taxon>Trebouxiophyceae</taxon>
        <taxon>Chlorellales</taxon>
        <taxon>Chlorellaceae</taxon>
        <taxon>Auxenochlorella</taxon>
    </lineage>
</organism>
<feature type="binding site" evidence="6">
    <location>
        <position position="181"/>
    </location>
    <ligand>
        <name>chlorophyll a</name>
        <dbReference type="ChEBI" id="CHEBI:58416"/>
        <label>1</label>
    </ligand>
</feature>
<evidence type="ECO:0000256" key="8">
    <source>
        <dbReference type="SAM" id="MobiDB-lite"/>
    </source>
</evidence>
<keyword evidence="3 7" id="KW-0602">Photosynthesis</keyword>
<evidence type="ECO:0000313" key="9">
    <source>
        <dbReference type="EMBL" id="JAT75131.1"/>
    </source>
</evidence>
<feature type="binding site" evidence="6">
    <location>
        <position position="177"/>
    </location>
    <ligand>
        <name>chlorophyll a</name>
        <dbReference type="ChEBI" id="CHEBI:58416"/>
        <label>1</label>
    </ligand>
</feature>
<keyword evidence="7" id="KW-0603">Photosystem I</keyword>
<dbReference type="PANTHER" id="PTHR21649">
    <property type="entry name" value="CHLOROPHYLL A/B BINDING PROTEIN"/>
    <property type="match status" value="1"/>
</dbReference>
<dbReference type="GO" id="GO:0009535">
    <property type="term" value="C:chloroplast thylakoid membrane"/>
    <property type="evidence" value="ECO:0007669"/>
    <property type="project" value="UniProtKB-SubCell"/>
</dbReference>
<dbReference type="EMBL" id="GDKF01003491">
    <property type="protein sequence ID" value="JAT75131.1"/>
    <property type="molecule type" value="Transcribed_RNA"/>
</dbReference>
<feature type="region of interest" description="Disordered" evidence="8">
    <location>
        <begin position="27"/>
        <end position="46"/>
    </location>
</feature>
<keyword evidence="7" id="KW-0604">Photosystem II</keyword>
<feature type="binding site" description="axial binding residue" evidence="6">
    <location>
        <position position="152"/>
    </location>
    <ligand>
        <name>chlorophyll b</name>
        <dbReference type="ChEBI" id="CHEBI:61721"/>
        <label>1</label>
    </ligand>
    <ligandPart>
        <name>Mg</name>
        <dbReference type="ChEBI" id="CHEBI:25107"/>
    </ligandPart>
</feature>
<dbReference type="SUPFAM" id="SSF103511">
    <property type="entry name" value="Chlorophyll a-b binding protein"/>
    <property type="match status" value="1"/>
</dbReference>
<name>A0A1D2A7T7_AUXPR</name>
<reference evidence="9" key="1">
    <citation type="submission" date="2015-08" db="EMBL/GenBank/DDBJ databases">
        <authorList>
            <person name="Babu N.S."/>
            <person name="Beckwith C.J."/>
            <person name="Beseler K.G."/>
            <person name="Brison A."/>
            <person name="Carone J.V."/>
            <person name="Caskin T.P."/>
            <person name="Diamond M."/>
            <person name="Durham M.E."/>
            <person name="Foxe J.M."/>
            <person name="Go M."/>
            <person name="Henderson B.A."/>
            <person name="Jones I.B."/>
            <person name="McGettigan J.A."/>
            <person name="Micheletti S.J."/>
            <person name="Nasrallah M.E."/>
            <person name="Ortiz D."/>
            <person name="Piller C.R."/>
            <person name="Privatt S.R."/>
            <person name="Schneider S.L."/>
            <person name="Sharp S."/>
            <person name="Smith T.C."/>
            <person name="Stanton J.D."/>
            <person name="Ullery H.E."/>
            <person name="Wilson R.J."/>
            <person name="Serrano M.G."/>
            <person name="Buck G."/>
            <person name="Lee V."/>
            <person name="Wang Y."/>
            <person name="Carvalho R."/>
            <person name="Voegtly L."/>
            <person name="Shi R."/>
            <person name="Duckworth R."/>
            <person name="Johnson A."/>
            <person name="Loviza R."/>
            <person name="Walstead R."/>
            <person name="Shah Z."/>
            <person name="Kiflezghi M."/>
            <person name="Wade K."/>
            <person name="Ball S.L."/>
            <person name="Bradley K.W."/>
            <person name="Asai D.J."/>
            <person name="Bowman C.A."/>
            <person name="Russell D.A."/>
            <person name="Pope W.H."/>
            <person name="Jacobs-Sera D."/>
            <person name="Hendrix R.W."/>
            <person name="Hatfull G.F."/>
        </authorList>
    </citation>
    <scope>NUCLEOTIDE SEQUENCE</scope>
</reference>
<protein>
    <recommendedName>
        <fullName evidence="7">Chlorophyll a-b binding protein, chloroplastic</fullName>
    </recommendedName>
</protein>
<evidence type="ECO:0000256" key="1">
    <source>
        <dbReference type="ARBA" id="ARBA00022494"/>
    </source>
</evidence>
<feature type="binding site" evidence="6">
    <location>
        <position position="91"/>
    </location>
    <ligand>
        <name>chlorophyll a</name>
        <dbReference type="ChEBI" id="CHEBI:58416"/>
        <label>1</label>
    </ligand>
</feature>
<keyword evidence="7" id="KW-0793">Thylakoid</keyword>
<dbReference type="GO" id="GO:0009765">
    <property type="term" value="P:photosynthesis, light harvesting"/>
    <property type="evidence" value="ECO:0007669"/>
    <property type="project" value="InterPro"/>
</dbReference>
<feature type="non-terminal residue" evidence="9">
    <location>
        <position position="1"/>
    </location>
</feature>
<feature type="binding site" description="axial binding residue" evidence="6">
    <location>
        <position position="96"/>
    </location>
    <ligand>
        <name>chlorophyll b</name>
        <dbReference type="ChEBI" id="CHEBI:61721"/>
        <label>1</label>
    </ligand>
    <ligandPart>
        <name>Mg</name>
        <dbReference type="ChEBI" id="CHEBI:25107"/>
    </ligandPart>
</feature>
<proteinExistence type="inferred from homology"/>
<comment type="function">
    <text evidence="7">The light-harvesting complex (LHC) functions as a light receptor, it captures and delivers excitation energy to photosystems with which it is closely associated.</text>
</comment>
<accession>A0A1D2A7T7</accession>
<dbReference type="Gene3D" id="1.10.3460.10">
    <property type="entry name" value="Chlorophyll a/b binding protein domain"/>
    <property type="match status" value="1"/>
</dbReference>
<evidence type="ECO:0000256" key="3">
    <source>
        <dbReference type="ARBA" id="ARBA00022531"/>
    </source>
</evidence>
<feature type="binding site" evidence="6">
    <location>
        <position position="195"/>
    </location>
    <ligand>
        <name>chlorophyll a</name>
        <dbReference type="ChEBI" id="CHEBI:58416"/>
        <label>1</label>
    </ligand>
</feature>
<gene>
    <name evidence="9" type="ORF">g.100605</name>
</gene>
<feature type="binding site" evidence="6">
    <location>
        <position position="210"/>
    </location>
    <ligand>
        <name>chlorophyll a</name>
        <dbReference type="ChEBI" id="CHEBI:58416"/>
        <label>1</label>
    </ligand>
</feature>
<keyword evidence="5 7" id="KW-0157">Chromophore</keyword>
<sequence>PHQANTSGIKTQKITRMMLSVLSRPAPVAVGPRPQQRRTTRVHAAQSERTLWLPGAGSPPHLDGSLPGDFGFDPLNLGNSPDRLKWFAEGERINGRWAMAAVAGILGVDLLGRPAWFEAGALDYWMPAKPLLAIEFLTLGFLELKRYQGWKETGSSGFLNSFPFDPAGLDSPSMRLKEIKNGRLAMIAFIGFVAQATVTRQTPLQNLTAHLSSPFDNNILTSVANLPSTLPGA</sequence>
<keyword evidence="4 7" id="KW-0934">Plastid</keyword>
<dbReference type="InterPro" id="IPR022796">
    <property type="entry name" value="Chloroa_b-bind"/>
</dbReference>
<dbReference type="Pfam" id="PF00504">
    <property type="entry name" value="Chloroa_b-bind"/>
    <property type="match status" value="1"/>
</dbReference>
<comment type="similarity">
    <text evidence="7">Belongs to the light-harvesting chlorophyll a/b-binding (LHC) protein family.</text>
</comment>
<evidence type="ECO:0000256" key="4">
    <source>
        <dbReference type="ARBA" id="ARBA00022640"/>
    </source>
</evidence>
<keyword evidence="1 6" id="KW-0148">Chlorophyll</keyword>
<dbReference type="GO" id="GO:0016168">
    <property type="term" value="F:chlorophyll binding"/>
    <property type="evidence" value="ECO:0007669"/>
    <property type="project" value="UniProtKB-KW"/>
</dbReference>
<evidence type="ECO:0000256" key="6">
    <source>
        <dbReference type="PIRSR" id="PIRSR601344-1"/>
    </source>
</evidence>
<evidence type="ECO:0000256" key="5">
    <source>
        <dbReference type="ARBA" id="ARBA00022991"/>
    </source>
</evidence>
<feature type="binding site" evidence="6">
    <location>
        <position position="183"/>
    </location>
    <ligand>
        <name>chlorophyll a</name>
        <dbReference type="ChEBI" id="CHEBI:58416"/>
        <label>1</label>
    </ligand>
</feature>
<comment type="subcellular location">
    <subcellularLocation>
        <location evidence="7">Plastid</location>
        <location evidence="7">Chloroplast thylakoid membrane</location>
    </subcellularLocation>
</comment>
<dbReference type="AlphaFoldDB" id="A0A1D2A7T7"/>